<name>K9UP09_CHAP6</name>
<accession>K9UP09</accession>
<reference evidence="2 3" key="1">
    <citation type="submission" date="2012-05" db="EMBL/GenBank/DDBJ databases">
        <title>Noncontiguous Finished plasmid 1 of genome of Chamaesiphon sp. PCC 6605.</title>
        <authorList>
            <consortium name="US DOE Joint Genome Institute"/>
            <person name="Gugger M."/>
            <person name="Coursin T."/>
            <person name="Rippka R."/>
            <person name="Tandeau De Marsac N."/>
            <person name="Huntemann M."/>
            <person name="Wei C.-L."/>
            <person name="Han J."/>
            <person name="Detter J.C."/>
            <person name="Han C."/>
            <person name="Tapia R."/>
            <person name="Chen A."/>
            <person name="Kyrpides N."/>
            <person name="Mavromatis K."/>
            <person name="Markowitz V."/>
            <person name="Szeto E."/>
            <person name="Ivanova N."/>
            <person name="Pagani I."/>
            <person name="Pati A."/>
            <person name="Goodwin L."/>
            <person name="Nordberg H.P."/>
            <person name="Cantor M.N."/>
            <person name="Hua S.X."/>
            <person name="Woyke T."/>
            <person name="Kerfeld C.A."/>
        </authorList>
    </citation>
    <scope>NUCLEOTIDE SEQUENCE [LARGE SCALE GENOMIC DNA]</scope>
    <source>
        <strain evidence="3">ATCC 27169 / PCC 6605</strain>
        <plasmid evidence="3">Plasmid pCHA6605.01</plasmid>
    </source>
</reference>
<keyword evidence="1" id="KW-0812">Transmembrane</keyword>
<keyword evidence="1" id="KW-1133">Transmembrane helix</keyword>
<keyword evidence="2" id="KW-0614">Plasmid</keyword>
<dbReference type="KEGG" id="cmp:Cha6605_5972"/>
<dbReference type="AlphaFoldDB" id="K9UP09"/>
<sequence>MPRKKQRSPQRIELERRIEAFLYWSVCITLLVPGLMLSVVYFNKAVTHHDFIFAVRLQTILFATAFFCCPLTPIPSWFPLKIWYRFLVFATGLVAIEIVSAL</sequence>
<feature type="transmembrane region" description="Helical" evidence="1">
    <location>
        <begin position="21"/>
        <end position="41"/>
    </location>
</feature>
<gene>
    <name evidence="2" type="ORF">Cha6605_5972</name>
</gene>
<proteinExistence type="predicted"/>
<dbReference type="HOGENOM" id="CLU_2272363_0_0_3"/>
<dbReference type="Proteomes" id="UP000010366">
    <property type="component" value="Plasmid pCHA6605.01"/>
</dbReference>
<keyword evidence="1" id="KW-0472">Membrane</keyword>
<feature type="transmembrane region" description="Helical" evidence="1">
    <location>
        <begin position="53"/>
        <end position="71"/>
    </location>
</feature>
<keyword evidence="3" id="KW-1185">Reference proteome</keyword>
<evidence type="ECO:0000256" key="1">
    <source>
        <dbReference type="SAM" id="Phobius"/>
    </source>
</evidence>
<evidence type="ECO:0000313" key="2">
    <source>
        <dbReference type="EMBL" id="AFY96817.1"/>
    </source>
</evidence>
<dbReference type="EMBL" id="CP003601">
    <property type="protein sequence ID" value="AFY96817.1"/>
    <property type="molecule type" value="Genomic_DNA"/>
</dbReference>
<organism evidence="2 3">
    <name type="scientific">Chamaesiphon minutus (strain ATCC 27169 / PCC 6605)</name>
    <dbReference type="NCBI Taxonomy" id="1173020"/>
    <lineage>
        <taxon>Bacteria</taxon>
        <taxon>Bacillati</taxon>
        <taxon>Cyanobacteriota</taxon>
        <taxon>Cyanophyceae</taxon>
        <taxon>Gomontiellales</taxon>
        <taxon>Chamaesiphonaceae</taxon>
        <taxon>Chamaesiphon</taxon>
    </lineage>
</organism>
<protein>
    <submittedName>
        <fullName evidence="2">Uncharacterized protein</fullName>
    </submittedName>
</protein>
<feature type="transmembrane region" description="Helical" evidence="1">
    <location>
        <begin position="83"/>
        <end position="101"/>
    </location>
</feature>
<evidence type="ECO:0000313" key="3">
    <source>
        <dbReference type="Proteomes" id="UP000010366"/>
    </source>
</evidence>
<geneLocation type="plasmid" evidence="2 3">
    <name>pCHA6605.01</name>
</geneLocation>